<dbReference type="Gene3D" id="6.10.30.10">
    <property type="match status" value="1"/>
</dbReference>
<dbReference type="InterPro" id="IPR002878">
    <property type="entry name" value="ChsH2_C"/>
</dbReference>
<dbReference type="InterPro" id="IPR012340">
    <property type="entry name" value="NA-bd_OB-fold"/>
</dbReference>
<evidence type="ECO:0000259" key="1">
    <source>
        <dbReference type="Pfam" id="PF01796"/>
    </source>
</evidence>
<dbReference type="EMBL" id="DQVM01000027">
    <property type="protein sequence ID" value="HIQ29189.1"/>
    <property type="molecule type" value="Genomic_DNA"/>
</dbReference>
<gene>
    <name evidence="2" type="ORF">EYH45_01345</name>
</gene>
<proteinExistence type="predicted"/>
<dbReference type="Pfam" id="PF01796">
    <property type="entry name" value="OB_ChsH2_C"/>
    <property type="match status" value="1"/>
</dbReference>
<dbReference type="PANTHER" id="PTHR34075">
    <property type="entry name" value="BLR3430 PROTEIN"/>
    <property type="match status" value="1"/>
</dbReference>
<evidence type="ECO:0000313" key="3">
    <source>
        <dbReference type="Proteomes" id="UP000608579"/>
    </source>
</evidence>
<protein>
    <submittedName>
        <fullName evidence="2">Zn-ribbon domain-containing OB-fold protein</fullName>
    </submittedName>
</protein>
<comment type="caution">
    <text evidence="2">The sequence shown here is derived from an EMBL/GenBank/DDBJ whole genome shotgun (WGS) entry which is preliminary data.</text>
</comment>
<reference evidence="2" key="1">
    <citation type="journal article" date="2020" name="ISME J.">
        <title>Gammaproteobacteria mediating utilization of methyl-, sulfur- and petroleum organic compounds in deep ocean hydrothermal plumes.</title>
        <authorList>
            <person name="Zhou Z."/>
            <person name="Liu Y."/>
            <person name="Pan J."/>
            <person name="Cron B.R."/>
            <person name="Toner B.M."/>
            <person name="Anantharaman K."/>
            <person name="Breier J.A."/>
            <person name="Dick G.J."/>
            <person name="Li M."/>
        </authorList>
    </citation>
    <scope>NUCLEOTIDE SEQUENCE</scope>
    <source>
        <strain evidence="2">SZUA-1515</strain>
    </source>
</reference>
<feature type="domain" description="ChsH2 C-terminal OB-fold" evidence="1">
    <location>
        <begin position="98"/>
        <end position="161"/>
    </location>
</feature>
<dbReference type="SUPFAM" id="SSF50249">
    <property type="entry name" value="Nucleic acid-binding proteins"/>
    <property type="match status" value="1"/>
</dbReference>
<dbReference type="AlphaFoldDB" id="A0A833E9I7"/>
<dbReference type="Proteomes" id="UP000608579">
    <property type="component" value="Unassembled WGS sequence"/>
</dbReference>
<organism evidence="2 3">
    <name type="scientific">Caldiarchaeum subterraneum</name>
    <dbReference type="NCBI Taxonomy" id="311458"/>
    <lineage>
        <taxon>Archaea</taxon>
        <taxon>Nitrososphaerota</taxon>
        <taxon>Candidatus Caldarchaeales</taxon>
        <taxon>Candidatus Caldarchaeaceae</taxon>
        <taxon>Candidatus Caldarchaeum</taxon>
    </lineage>
</organism>
<evidence type="ECO:0000313" key="2">
    <source>
        <dbReference type="EMBL" id="HIQ29189.1"/>
    </source>
</evidence>
<name>A0A833E9I7_CALS0</name>
<dbReference type="InterPro" id="IPR052513">
    <property type="entry name" value="Thioester_dehydratase-like"/>
</dbReference>
<sequence>MSSKEEIERMVNQWLRFVEELMRNEGLPIVPDEKTGDPIWVDVRDMRFKYLIPVKRIKKFFDGLREGKVYATKCPVKGIYYFPPQADCPACMDENVEWVEIKGEGELITFTKIFIKPFSFMHYPDYIVAIARMDEGFNILCWLSTDNPEEVKPGMRVKLVVKRREPEGFFSYYLEPSTPS</sequence>
<dbReference type="PANTHER" id="PTHR34075:SF6">
    <property type="entry name" value="DNA-BINDING PROTEIN"/>
    <property type="match status" value="1"/>
</dbReference>
<accession>A0A833E9I7</accession>